<gene>
    <name evidence="2" type="ORF">ABID41_003684</name>
</gene>
<evidence type="ECO:0000313" key="2">
    <source>
        <dbReference type="EMBL" id="MET3528542.1"/>
    </source>
</evidence>
<feature type="compositionally biased region" description="Polar residues" evidence="1">
    <location>
        <begin position="48"/>
        <end position="58"/>
    </location>
</feature>
<evidence type="ECO:0000256" key="1">
    <source>
        <dbReference type="SAM" id="MobiDB-lite"/>
    </source>
</evidence>
<feature type="region of interest" description="Disordered" evidence="1">
    <location>
        <begin position="35"/>
        <end position="58"/>
    </location>
</feature>
<evidence type="ECO:0000313" key="3">
    <source>
        <dbReference type="Proteomes" id="UP001549110"/>
    </source>
</evidence>
<reference evidence="2 3" key="1">
    <citation type="submission" date="2024-06" db="EMBL/GenBank/DDBJ databases">
        <title>Genomic Encyclopedia of Type Strains, Phase IV (KMG-IV): sequencing the most valuable type-strain genomes for metagenomic binning, comparative biology and taxonomic classification.</title>
        <authorList>
            <person name="Goeker M."/>
        </authorList>
    </citation>
    <scope>NUCLEOTIDE SEQUENCE [LARGE SCALE GENOMIC DNA]</scope>
    <source>
        <strain evidence="2 3">DSM 17809</strain>
    </source>
</reference>
<sequence>MHDGLSTAARLLTPAGVTVRGEKATAPRFILAHLRERRHRDPDGHRPASTNGSLYELY</sequence>
<proteinExistence type="predicted"/>
<dbReference type="EMBL" id="JBEPLU010000004">
    <property type="protein sequence ID" value="MET3528542.1"/>
    <property type="molecule type" value="Genomic_DNA"/>
</dbReference>
<name>A0ABV2EPH2_9CAUL</name>
<comment type="caution">
    <text evidence="2">The sequence shown here is derived from an EMBL/GenBank/DDBJ whole genome shotgun (WGS) entry which is preliminary data.</text>
</comment>
<accession>A0ABV2EPH2</accession>
<keyword evidence="3" id="KW-1185">Reference proteome</keyword>
<protein>
    <submittedName>
        <fullName evidence="2">Uncharacterized protein</fullName>
    </submittedName>
</protein>
<organism evidence="2 3">
    <name type="scientific">Phenylobacterium koreense</name>
    <dbReference type="NCBI Taxonomy" id="266125"/>
    <lineage>
        <taxon>Bacteria</taxon>
        <taxon>Pseudomonadati</taxon>
        <taxon>Pseudomonadota</taxon>
        <taxon>Alphaproteobacteria</taxon>
        <taxon>Caulobacterales</taxon>
        <taxon>Caulobacteraceae</taxon>
        <taxon>Phenylobacterium</taxon>
    </lineage>
</organism>
<dbReference type="Proteomes" id="UP001549110">
    <property type="component" value="Unassembled WGS sequence"/>
</dbReference>